<proteinExistence type="predicted"/>
<gene>
    <name evidence="1" type="ORF">ACH5RR_012468</name>
</gene>
<dbReference type="AlphaFoldDB" id="A0ABD3AAG3"/>
<organism evidence="1 2">
    <name type="scientific">Cinchona calisaya</name>
    <dbReference type="NCBI Taxonomy" id="153742"/>
    <lineage>
        <taxon>Eukaryota</taxon>
        <taxon>Viridiplantae</taxon>
        <taxon>Streptophyta</taxon>
        <taxon>Embryophyta</taxon>
        <taxon>Tracheophyta</taxon>
        <taxon>Spermatophyta</taxon>
        <taxon>Magnoliopsida</taxon>
        <taxon>eudicotyledons</taxon>
        <taxon>Gunneridae</taxon>
        <taxon>Pentapetalae</taxon>
        <taxon>asterids</taxon>
        <taxon>lamiids</taxon>
        <taxon>Gentianales</taxon>
        <taxon>Rubiaceae</taxon>
        <taxon>Cinchonoideae</taxon>
        <taxon>Cinchoneae</taxon>
        <taxon>Cinchona</taxon>
    </lineage>
</organism>
<sequence>MADIAMLVAEEYERRVKNSRKVHGGAANDEEMIELFPYVLSVSAKRVDLQESFSLIKKKIGEEKMDMVKRALQPKSEIGEAASNCFFSA</sequence>
<dbReference type="PANTHER" id="PTHR36067:SF1">
    <property type="entry name" value="EXPRESSED PROTEIN"/>
    <property type="match status" value="1"/>
</dbReference>
<dbReference type="EMBL" id="JBJUIK010000005">
    <property type="protein sequence ID" value="KAL3527812.1"/>
    <property type="molecule type" value="Genomic_DNA"/>
</dbReference>
<comment type="caution">
    <text evidence="1">The sequence shown here is derived from an EMBL/GenBank/DDBJ whole genome shotgun (WGS) entry which is preliminary data.</text>
</comment>
<protein>
    <submittedName>
        <fullName evidence="1">Uncharacterized protein</fullName>
    </submittedName>
</protein>
<dbReference type="PANTHER" id="PTHR36067">
    <property type="entry name" value="EXPRESSED PROTEIN"/>
    <property type="match status" value="1"/>
</dbReference>
<reference evidence="1 2" key="1">
    <citation type="submission" date="2024-11" db="EMBL/GenBank/DDBJ databases">
        <title>A near-complete genome assembly of Cinchona calisaya.</title>
        <authorList>
            <person name="Lian D.C."/>
            <person name="Zhao X.W."/>
            <person name="Wei L."/>
        </authorList>
    </citation>
    <scope>NUCLEOTIDE SEQUENCE [LARGE SCALE GENOMIC DNA]</scope>
    <source>
        <tissue evidence="1">Nenye</tissue>
    </source>
</reference>
<accession>A0ABD3AAG3</accession>
<dbReference type="Proteomes" id="UP001630127">
    <property type="component" value="Unassembled WGS sequence"/>
</dbReference>
<evidence type="ECO:0000313" key="2">
    <source>
        <dbReference type="Proteomes" id="UP001630127"/>
    </source>
</evidence>
<evidence type="ECO:0000313" key="1">
    <source>
        <dbReference type="EMBL" id="KAL3527812.1"/>
    </source>
</evidence>
<name>A0ABD3AAG3_9GENT</name>
<keyword evidence="2" id="KW-1185">Reference proteome</keyword>